<gene>
    <name evidence="5" type="primary">acoA_1</name>
    <name evidence="5" type="ORF">NCTC13443_01935</name>
</gene>
<dbReference type="InterPro" id="IPR050642">
    <property type="entry name" value="PDH_E1_Alpha_Subunit"/>
</dbReference>
<evidence type="ECO:0000256" key="2">
    <source>
        <dbReference type="ARBA" id="ARBA00023002"/>
    </source>
</evidence>
<comment type="cofactor">
    <cofactor evidence="1">
        <name>thiamine diphosphate</name>
        <dbReference type="ChEBI" id="CHEBI:58937"/>
    </cofactor>
</comment>
<dbReference type="SUPFAM" id="SSF52518">
    <property type="entry name" value="Thiamin diphosphate-binding fold (THDP-binding)"/>
    <property type="match status" value="1"/>
</dbReference>
<evidence type="ECO:0000256" key="1">
    <source>
        <dbReference type="ARBA" id="ARBA00001964"/>
    </source>
</evidence>
<dbReference type="AlphaFoldDB" id="A0A377V065"/>
<dbReference type="Pfam" id="PF00676">
    <property type="entry name" value="E1_dh"/>
    <property type="match status" value="1"/>
</dbReference>
<dbReference type="GO" id="GO:0006086">
    <property type="term" value="P:pyruvate decarboxylation to acetyl-CoA"/>
    <property type="evidence" value="ECO:0007669"/>
    <property type="project" value="TreeGrafter"/>
</dbReference>
<accession>A0A377V065</accession>
<dbReference type="GO" id="GO:0004739">
    <property type="term" value="F:pyruvate dehydrogenase (acetyl-transferring) activity"/>
    <property type="evidence" value="ECO:0007669"/>
    <property type="project" value="TreeGrafter"/>
</dbReference>
<dbReference type="Proteomes" id="UP000255518">
    <property type="component" value="Unassembled WGS sequence"/>
</dbReference>
<keyword evidence="3" id="KW-0786">Thiamine pyrophosphate</keyword>
<evidence type="ECO:0000313" key="5">
    <source>
        <dbReference type="EMBL" id="STT01609.1"/>
    </source>
</evidence>
<dbReference type="PANTHER" id="PTHR11516:SF60">
    <property type="entry name" value="PYRUVATE DEHYDROGENASE E1 COMPONENT SUBUNIT ALPHA"/>
    <property type="match status" value="1"/>
</dbReference>
<dbReference type="EC" id="1.1.1.-" evidence="5"/>
<keyword evidence="2 5" id="KW-0560">Oxidoreductase</keyword>
<dbReference type="PANTHER" id="PTHR11516">
    <property type="entry name" value="PYRUVATE DEHYDROGENASE E1 COMPONENT, ALPHA SUBUNIT BACTERIAL AND ORGANELLAR"/>
    <property type="match status" value="1"/>
</dbReference>
<feature type="domain" description="Dehydrogenase E1 component" evidence="4">
    <location>
        <begin position="1"/>
        <end position="151"/>
    </location>
</feature>
<evidence type="ECO:0000313" key="6">
    <source>
        <dbReference type="Proteomes" id="UP000255518"/>
    </source>
</evidence>
<evidence type="ECO:0000259" key="4">
    <source>
        <dbReference type="Pfam" id="PF00676"/>
    </source>
</evidence>
<dbReference type="InterPro" id="IPR001017">
    <property type="entry name" value="DH_E1"/>
</dbReference>
<proteinExistence type="predicted"/>
<sequence>MAVVLQLPAVFIFENNGYGEGTGHDYAVGGRDIARRAAGFGLPAVTVDGTDFFAVYEATSEAVKRAREGGGPSVIEAKAFRWHGHFEGDPALYRAEGEVQRLREQHDPLKIFTAKVKRQITQEELTAIDEEVEALVNDAVLKARAAAYPAPEDLLTDVYVSY</sequence>
<dbReference type="EMBL" id="UGKT01000001">
    <property type="protein sequence ID" value="STT01609.1"/>
    <property type="molecule type" value="Genomic_DNA"/>
</dbReference>
<dbReference type="InterPro" id="IPR029061">
    <property type="entry name" value="THDP-binding"/>
</dbReference>
<evidence type="ECO:0000256" key="3">
    <source>
        <dbReference type="ARBA" id="ARBA00023052"/>
    </source>
</evidence>
<protein>
    <submittedName>
        <fullName evidence="5">Acetoin dehydrogenase E1 component alpha-subunit</fullName>
        <ecNumber evidence="5">1.1.1.-</ecNumber>
    </submittedName>
</protein>
<dbReference type="Gene3D" id="3.40.50.970">
    <property type="match status" value="1"/>
</dbReference>
<reference evidence="5 6" key="1">
    <citation type="submission" date="2018-06" db="EMBL/GenBank/DDBJ databases">
        <authorList>
            <consortium name="Pathogen Informatics"/>
            <person name="Doyle S."/>
        </authorList>
    </citation>
    <scope>NUCLEOTIDE SEQUENCE [LARGE SCALE GENOMIC DNA]</scope>
    <source>
        <strain evidence="5 6">NCTC13443</strain>
    </source>
</reference>
<name>A0A377V065_KLEPN</name>
<organism evidence="5 6">
    <name type="scientific">Klebsiella pneumoniae</name>
    <dbReference type="NCBI Taxonomy" id="573"/>
    <lineage>
        <taxon>Bacteria</taxon>
        <taxon>Pseudomonadati</taxon>
        <taxon>Pseudomonadota</taxon>
        <taxon>Gammaproteobacteria</taxon>
        <taxon>Enterobacterales</taxon>
        <taxon>Enterobacteriaceae</taxon>
        <taxon>Klebsiella/Raoultella group</taxon>
        <taxon>Klebsiella</taxon>
        <taxon>Klebsiella pneumoniae complex</taxon>
    </lineage>
</organism>